<evidence type="ECO:0000256" key="1">
    <source>
        <dbReference type="SAM" id="MobiDB-lite"/>
    </source>
</evidence>
<feature type="region of interest" description="Disordered" evidence="1">
    <location>
        <begin position="50"/>
        <end position="117"/>
    </location>
</feature>
<feature type="region of interest" description="Disordered" evidence="1">
    <location>
        <begin position="163"/>
        <end position="300"/>
    </location>
</feature>
<feature type="compositionally biased region" description="Basic and acidic residues" evidence="1">
    <location>
        <begin position="99"/>
        <end position="113"/>
    </location>
</feature>
<dbReference type="AlphaFoldDB" id="A0A2S2QBL0"/>
<dbReference type="EMBL" id="GGMS01005379">
    <property type="protein sequence ID" value="MBY74582.1"/>
    <property type="molecule type" value="Transcribed_RNA"/>
</dbReference>
<sequence>MDSNGDAPAQRPGEDPIGELYDGKLYLVGMQLGQSERDTGHVLLGPIGRQVRPEGYRSPDHGAVPDQLGDPVGRQNRDGADGVPVLGRTGRQRGGHQQPDVRGRNQRRAHEGRPGLAVHTHVQFRRSVRVRVRHFRGLRHAEHRVPGGERAVRDRVVLRAGIAGVPDPAGRHGRREEGAQVAARQGERQGGGGGVGRDDAPRGPADDGQVERLPGKGHVESAADRRGVPGGHAAERHQHHTDVHGGDIPGERQRTVAGHVHDVRGRGASDRLRTGGAHGEAGRPQVLPDTDVHGHRGGADHHRVVLRRAADGPQRDHRLAARAQHVAARDRVLHGPGHGAVHHLHGDIPGQRAQHVHVRANVLEQRARVRHRQGVPARVRVHTHIRLLLAAGLRVPGRRAVHVLLRARDQGQVVRGDPEEAAAVVPGPAAPQHRRPVRGRRHHVADGVQQSGGGQRHQRPQRVHRERSDPVRGTVSPRPRPAERGRETRGRRRWPPRCCTFLCVCLVPVDDRTC</sequence>
<feature type="compositionally biased region" description="Basic and acidic residues" evidence="1">
    <location>
        <begin position="290"/>
        <end position="300"/>
    </location>
</feature>
<feature type="compositionally biased region" description="Basic residues" evidence="1">
    <location>
        <begin position="456"/>
        <end position="465"/>
    </location>
</feature>
<feature type="region of interest" description="Disordered" evidence="1">
    <location>
        <begin position="415"/>
        <end position="492"/>
    </location>
</feature>
<proteinExistence type="predicted"/>
<feature type="compositionally biased region" description="Basic and acidic residues" evidence="1">
    <location>
        <begin position="196"/>
        <end position="273"/>
    </location>
</feature>
<protein>
    <submittedName>
        <fullName evidence="2">Uncharacterized protein</fullName>
    </submittedName>
</protein>
<reference evidence="2" key="1">
    <citation type="submission" date="2018-04" db="EMBL/GenBank/DDBJ databases">
        <title>Transcriptome assembly of Sipha flava.</title>
        <authorList>
            <person name="Scully E.D."/>
            <person name="Geib S.M."/>
            <person name="Palmer N.A."/>
            <person name="Koch K."/>
            <person name="Bradshaw J."/>
            <person name="Heng-Moss T."/>
            <person name="Sarath G."/>
        </authorList>
    </citation>
    <scope>NUCLEOTIDE SEQUENCE</scope>
</reference>
<accession>A0A2S2QBL0</accession>
<feature type="compositionally biased region" description="Low complexity" evidence="1">
    <location>
        <begin position="421"/>
        <end position="431"/>
    </location>
</feature>
<gene>
    <name evidence="2" type="ORF">g.161473</name>
</gene>
<feature type="compositionally biased region" description="Basic residues" evidence="1">
    <location>
        <begin position="432"/>
        <end position="443"/>
    </location>
</feature>
<name>A0A2S2QBL0_9HEMI</name>
<feature type="compositionally biased region" description="Basic and acidic residues" evidence="1">
    <location>
        <begin position="51"/>
        <end position="60"/>
    </location>
</feature>
<organism evidence="2">
    <name type="scientific">Sipha flava</name>
    <name type="common">yellow sugarcane aphid</name>
    <dbReference type="NCBI Taxonomy" id="143950"/>
    <lineage>
        <taxon>Eukaryota</taxon>
        <taxon>Metazoa</taxon>
        <taxon>Ecdysozoa</taxon>
        <taxon>Arthropoda</taxon>
        <taxon>Hexapoda</taxon>
        <taxon>Insecta</taxon>
        <taxon>Pterygota</taxon>
        <taxon>Neoptera</taxon>
        <taxon>Paraneoptera</taxon>
        <taxon>Hemiptera</taxon>
        <taxon>Sternorrhyncha</taxon>
        <taxon>Aphidomorpha</taxon>
        <taxon>Aphidoidea</taxon>
        <taxon>Aphididae</taxon>
        <taxon>Sipha</taxon>
    </lineage>
</organism>
<evidence type="ECO:0000313" key="2">
    <source>
        <dbReference type="EMBL" id="MBY74582.1"/>
    </source>
</evidence>